<name>A0A7W4J8V9_9PROT</name>
<dbReference type="Proteomes" id="UP000561066">
    <property type="component" value="Unassembled WGS sequence"/>
</dbReference>
<accession>A0A7W4J8V9</accession>
<dbReference type="RefSeq" id="WP_182944180.1">
    <property type="nucleotide sequence ID" value="NZ_JABEQH010000018.1"/>
</dbReference>
<dbReference type="AlphaFoldDB" id="A0A7W4J8V9"/>
<feature type="signal peptide" evidence="1">
    <location>
        <begin position="1"/>
        <end position="28"/>
    </location>
</feature>
<protein>
    <submittedName>
        <fullName evidence="2">UrcA family protein</fullName>
    </submittedName>
</protein>
<comment type="caution">
    <text evidence="2">The sequence shown here is derived from an EMBL/GenBank/DDBJ whole genome shotgun (WGS) entry which is preliminary data.</text>
</comment>
<dbReference type="NCBIfam" id="TIGR04433">
    <property type="entry name" value="UrcA_uranyl"/>
    <property type="match status" value="1"/>
</dbReference>
<dbReference type="InterPro" id="IPR030972">
    <property type="entry name" value="UrcA_uranyl"/>
</dbReference>
<evidence type="ECO:0000313" key="3">
    <source>
        <dbReference type="Proteomes" id="UP000561066"/>
    </source>
</evidence>
<gene>
    <name evidence="2" type="ORF">HLH21_13005</name>
</gene>
<evidence type="ECO:0000256" key="1">
    <source>
        <dbReference type="SAM" id="SignalP"/>
    </source>
</evidence>
<reference evidence="2 3" key="1">
    <citation type="submission" date="2020-04" db="EMBL/GenBank/DDBJ databases">
        <title>Description of novel Gluconacetobacter.</title>
        <authorList>
            <person name="Sombolestani A."/>
        </authorList>
    </citation>
    <scope>NUCLEOTIDE SEQUENCE [LARGE SCALE GENOMIC DNA]</scope>
    <source>
        <strain evidence="2 3">LMG 21312</strain>
    </source>
</reference>
<evidence type="ECO:0000313" key="2">
    <source>
        <dbReference type="EMBL" id="MBB2176829.1"/>
    </source>
</evidence>
<feature type="chain" id="PRO_5030550956" evidence="1">
    <location>
        <begin position="29"/>
        <end position="126"/>
    </location>
</feature>
<sequence length="126" mass="13748">MTTVFRTLALAAVLGVAPMLAVPGAVHAQSTDQITNESEQVTVEATHHVRVVYFARDLQDVPHARQFIARLDRAALVACGDDTALAAEIRRAIERSDCRRDGVLRAISDIRNPMLDQALSRYGLPA</sequence>
<keyword evidence="1" id="KW-0732">Signal</keyword>
<proteinExistence type="predicted"/>
<keyword evidence="3" id="KW-1185">Reference proteome</keyword>
<organism evidence="2 3">
    <name type="scientific">Gluconacetobacter johannae</name>
    <dbReference type="NCBI Taxonomy" id="112140"/>
    <lineage>
        <taxon>Bacteria</taxon>
        <taxon>Pseudomonadati</taxon>
        <taxon>Pseudomonadota</taxon>
        <taxon>Alphaproteobacteria</taxon>
        <taxon>Acetobacterales</taxon>
        <taxon>Acetobacteraceae</taxon>
        <taxon>Gluconacetobacter</taxon>
    </lineage>
</organism>
<dbReference type="EMBL" id="JABEQH010000018">
    <property type="protein sequence ID" value="MBB2176829.1"/>
    <property type="molecule type" value="Genomic_DNA"/>
</dbReference>